<evidence type="ECO:0000313" key="2">
    <source>
        <dbReference type="EMBL" id="KAF8750145.1"/>
    </source>
</evidence>
<organism evidence="2 3">
    <name type="scientific">Rhizoctonia solani</name>
    <dbReference type="NCBI Taxonomy" id="456999"/>
    <lineage>
        <taxon>Eukaryota</taxon>
        <taxon>Fungi</taxon>
        <taxon>Dikarya</taxon>
        <taxon>Basidiomycota</taxon>
        <taxon>Agaricomycotina</taxon>
        <taxon>Agaricomycetes</taxon>
        <taxon>Cantharellales</taxon>
        <taxon>Ceratobasidiaceae</taxon>
        <taxon>Rhizoctonia</taxon>
    </lineage>
</organism>
<feature type="region of interest" description="Disordered" evidence="1">
    <location>
        <begin position="271"/>
        <end position="355"/>
    </location>
</feature>
<feature type="compositionally biased region" description="Low complexity" evidence="1">
    <location>
        <begin position="159"/>
        <end position="172"/>
    </location>
</feature>
<feature type="compositionally biased region" description="Polar residues" evidence="1">
    <location>
        <begin position="314"/>
        <end position="349"/>
    </location>
</feature>
<accession>A0A8H7M3E3</accession>
<feature type="region of interest" description="Disordered" evidence="1">
    <location>
        <begin position="1"/>
        <end position="45"/>
    </location>
</feature>
<feature type="compositionally biased region" description="Low complexity" evidence="1">
    <location>
        <begin position="180"/>
        <end position="189"/>
    </location>
</feature>
<dbReference type="EMBL" id="JACYCF010000022">
    <property type="protein sequence ID" value="KAF8750145.1"/>
    <property type="molecule type" value="Genomic_DNA"/>
</dbReference>
<evidence type="ECO:0000313" key="3">
    <source>
        <dbReference type="Proteomes" id="UP000614334"/>
    </source>
</evidence>
<feature type="compositionally biased region" description="Polar residues" evidence="1">
    <location>
        <begin position="190"/>
        <end position="212"/>
    </location>
</feature>
<name>A0A8H7M3E3_9AGAM</name>
<dbReference type="AlphaFoldDB" id="A0A8H7M3E3"/>
<protein>
    <submittedName>
        <fullName evidence="2">Uncharacterized protein</fullName>
    </submittedName>
</protein>
<reference evidence="2" key="1">
    <citation type="submission" date="2020-09" db="EMBL/GenBank/DDBJ databases">
        <title>Comparative genome analyses of four rice-infecting Rhizoctonia solani isolates reveal extensive enrichment of homogalacturonan modification genes.</title>
        <authorList>
            <person name="Lee D.-Y."/>
            <person name="Jeon J."/>
            <person name="Kim K.-T."/>
            <person name="Cheong K."/>
            <person name="Song H."/>
            <person name="Choi G."/>
            <person name="Ko J."/>
            <person name="Opiyo S.O."/>
            <person name="Zuo S."/>
            <person name="Madhav S."/>
            <person name="Lee Y.-H."/>
            <person name="Wang G.-L."/>
        </authorList>
    </citation>
    <scope>NUCLEOTIDE SEQUENCE</scope>
    <source>
        <strain evidence="2">AG1-IA B2</strain>
    </source>
</reference>
<evidence type="ECO:0000256" key="1">
    <source>
        <dbReference type="SAM" id="MobiDB-lite"/>
    </source>
</evidence>
<proteinExistence type="predicted"/>
<sequence>MSAEPTSRLSKRESSTTLRRDTLATSGRKRSGSNASTTSKASLMFASPAKGFGLVRKANRNSFVAPVSVTGGLDHSLNPSPAHPPVDSAEESLRGVQARAPIQLAPLSESPKNVPTPLPDDSAPVSVSASPTSSTRTPRPKSRTSMIPVFVGSPERTRTTSSNLSNTASAKPMPSPPRSASPRQVSRSATISVPTKASANRAQPPSTSSRQAASKFRAPTMSPSSSLTRKASTSSIRSASNGFKPTYLHLSQLDLAGSSCTPKLDTGSVSAKIAATDPSQPSPSSTSWLSSISGIKGNKASTIQPIPDIASSPVEVSSSLVDNKASNSGTMPTSATSKPEDQSPVSPTDTDNEDFLAAQHASSWTNTPASWLAWISSAPGLSTSPQSTSPIAQGSEVMDIGSDEDEVLTEDNGRTPVMTPGVYDGQRMWGWGGKVHMSEESRMRRNAKADWGR</sequence>
<dbReference type="Proteomes" id="UP000614334">
    <property type="component" value="Unassembled WGS sequence"/>
</dbReference>
<gene>
    <name evidence="2" type="ORF">RHS01_09529</name>
</gene>
<feature type="compositionally biased region" description="Low complexity" evidence="1">
    <location>
        <begin position="278"/>
        <end position="293"/>
    </location>
</feature>
<comment type="caution">
    <text evidence="2">The sequence shown here is derived from an EMBL/GenBank/DDBJ whole genome shotgun (WGS) entry which is preliminary data.</text>
</comment>
<feature type="compositionally biased region" description="Basic and acidic residues" evidence="1">
    <location>
        <begin position="10"/>
        <end position="22"/>
    </location>
</feature>
<feature type="compositionally biased region" description="Low complexity" evidence="1">
    <location>
        <begin position="122"/>
        <end position="137"/>
    </location>
</feature>
<feature type="compositionally biased region" description="Low complexity" evidence="1">
    <location>
        <begin position="222"/>
        <end position="235"/>
    </location>
</feature>
<feature type="region of interest" description="Disordered" evidence="1">
    <location>
        <begin position="68"/>
        <end position="242"/>
    </location>
</feature>
<feature type="compositionally biased region" description="Polar residues" evidence="1">
    <location>
        <begin position="32"/>
        <end position="41"/>
    </location>
</feature>